<proteinExistence type="predicted"/>
<feature type="compositionally biased region" description="Polar residues" evidence="1">
    <location>
        <begin position="25"/>
        <end position="37"/>
    </location>
</feature>
<feature type="compositionally biased region" description="Low complexity" evidence="1">
    <location>
        <begin position="8"/>
        <end position="22"/>
    </location>
</feature>
<dbReference type="EMBL" id="CAJVCH010119456">
    <property type="protein sequence ID" value="CAG7725260.1"/>
    <property type="molecule type" value="Genomic_DNA"/>
</dbReference>
<evidence type="ECO:0000256" key="1">
    <source>
        <dbReference type="SAM" id="MobiDB-lite"/>
    </source>
</evidence>
<accession>A0A8J2KF06</accession>
<sequence length="463" mass="52086">MRSKQRPRSSPSVRPNPKVSRSLHPLTTSLSTPNVQVGVSEQVRKRCEGDNALPLASAGVSTRTWKGYNSGILKSVPTLLRKKTPFRTDNVVQNERIKSGNLQPQRTPQSVRFQFGDESFTSSNNTVEEPEDISARASILKALREFHFQVKLPKSKSDSSSSSSTTEGRISNFIQIKSKSSVDSRFKEEKEIGLTKASMDRCEQLLLAKLLASKYEKEGKFKKLPAQQQKKRVRIKENLHERMFQTHEKQNKILEKLRVENPSLLKQIDMNSSQENKVSSNSISESLLTPMLTPPLPVRKKLNVVSLKDEGSDINSPSINTPSKSASEKLENVRKMITQLGQNHDVTDCSELEDFVVSEQIVKKILGEPCITEVSTPEWPTPFSINSDKSQEVEVEKVLKNVELQVVPEELEKFDLSELESSLGSILEIISEGEFIRSEVKSPGEISQYFSPGYQNFVLNRTL</sequence>
<name>A0A8J2KF06_9HEXA</name>
<reference evidence="2" key="1">
    <citation type="submission" date="2021-06" db="EMBL/GenBank/DDBJ databases">
        <authorList>
            <person name="Hodson N. C."/>
            <person name="Mongue J. A."/>
            <person name="Jaron S. K."/>
        </authorList>
    </citation>
    <scope>NUCLEOTIDE SEQUENCE</scope>
</reference>
<evidence type="ECO:0000313" key="3">
    <source>
        <dbReference type="Proteomes" id="UP000708208"/>
    </source>
</evidence>
<evidence type="ECO:0000313" key="2">
    <source>
        <dbReference type="EMBL" id="CAG7725260.1"/>
    </source>
</evidence>
<gene>
    <name evidence="2" type="ORF">AFUS01_LOCUS14226</name>
</gene>
<dbReference type="AlphaFoldDB" id="A0A8J2KF06"/>
<keyword evidence="3" id="KW-1185">Reference proteome</keyword>
<protein>
    <submittedName>
        <fullName evidence="2">Uncharacterized protein</fullName>
    </submittedName>
</protein>
<comment type="caution">
    <text evidence="2">The sequence shown here is derived from an EMBL/GenBank/DDBJ whole genome shotgun (WGS) entry which is preliminary data.</text>
</comment>
<organism evidence="2 3">
    <name type="scientific">Allacma fusca</name>
    <dbReference type="NCBI Taxonomy" id="39272"/>
    <lineage>
        <taxon>Eukaryota</taxon>
        <taxon>Metazoa</taxon>
        <taxon>Ecdysozoa</taxon>
        <taxon>Arthropoda</taxon>
        <taxon>Hexapoda</taxon>
        <taxon>Collembola</taxon>
        <taxon>Symphypleona</taxon>
        <taxon>Sminthuridae</taxon>
        <taxon>Allacma</taxon>
    </lineage>
</organism>
<dbReference type="Proteomes" id="UP000708208">
    <property type="component" value="Unassembled WGS sequence"/>
</dbReference>
<feature type="region of interest" description="Disordered" evidence="1">
    <location>
        <begin position="1"/>
        <end position="37"/>
    </location>
</feature>